<dbReference type="RefSeq" id="WP_091233890.1">
    <property type="nucleotide sequence ID" value="NZ_FMKA01000012.1"/>
</dbReference>
<reference evidence="1 2" key="1">
    <citation type="submission" date="2016-09" db="EMBL/GenBank/DDBJ databases">
        <authorList>
            <person name="Capua I."/>
            <person name="De Benedictis P."/>
            <person name="Joannis T."/>
            <person name="Lombin L.H."/>
            <person name="Cattoli G."/>
        </authorList>
    </citation>
    <scope>NUCLEOTIDE SEQUENCE [LARGE SCALE GENOMIC DNA]</scope>
    <source>
        <strain evidence="1 2">GluBS11</strain>
    </source>
</reference>
<dbReference type="SUPFAM" id="SSF49785">
    <property type="entry name" value="Galactose-binding domain-like"/>
    <property type="match status" value="1"/>
</dbReference>
<evidence type="ECO:0000313" key="1">
    <source>
        <dbReference type="EMBL" id="SCP97610.1"/>
    </source>
</evidence>
<dbReference type="PANTHER" id="PTHR36848">
    <property type="entry name" value="DNA-BINDING PROTEIN (PUTATIVE SECRETED PROTEIN)-RELATED"/>
    <property type="match status" value="1"/>
</dbReference>
<dbReference type="Pfam" id="PF17132">
    <property type="entry name" value="Glyco_hydro_106"/>
    <property type="match status" value="1"/>
</dbReference>
<name>A0A1D3TU86_9FIRM</name>
<dbReference type="EMBL" id="FMKA01000012">
    <property type="protein sequence ID" value="SCP97610.1"/>
    <property type="molecule type" value="Genomic_DNA"/>
</dbReference>
<dbReference type="OrthoDB" id="2009917at2"/>
<dbReference type="STRING" id="1619234.SAMN05421730_101233"/>
<proteinExistence type="predicted"/>
<dbReference type="InterPro" id="IPR053161">
    <property type="entry name" value="Ulvan_degrading_GH"/>
</dbReference>
<dbReference type="Proteomes" id="UP000199315">
    <property type="component" value="Unassembled WGS sequence"/>
</dbReference>
<dbReference type="InterPro" id="IPR008979">
    <property type="entry name" value="Galactose-bd-like_sf"/>
</dbReference>
<dbReference type="AlphaFoldDB" id="A0A1D3TU86"/>
<dbReference type="PANTHER" id="PTHR36848:SF2">
    <property type="entry name" value="SECRETED PROTEIN"/>
    <property type="match status" value="1"/>
</dbReference>
<sequence>MAIQKEQLQNPEMVYRPEVRWWLAEGFHTDETLKNDVKLLHEAGFGGAEFLAMGEPGADSSVYGWGSEEWVHDSHLVIDQVTKHGMGASVTSGTNWSNANLTTITPDDKAAAKELDFTAETVKAGETRKGILETCSLTMPNIKEQELIAVVAGKVSGPDGQGMRMDEDSIVVLTDAVSEGSLTWTAPDDGDYELLTFWIHGTGQTAEPSVSTSYTVNYIDKYGVEALIEYWEKEVLTPEMTDVIKKNGRVMMYMDSLELCTFGKGGVFWGYHLPEEFEKRRGYSLVPYLPYLIKSAPGMMMPGIFYYEAEDKRKIDKVRNDLYQTMTDLYMENMLKPLQEWLHSAGMELRAEISYGMPFEISQPGKYVDGVETESLEFASQIDAYRGLAGTAHLYQHLFSSETGATLFNYMLGLDFYTQIIYTQFAAGVNKTVLHGYSSIAGADESTYWPGHEGMLPIFSERFGCRQPAWQHYKDWTDMMARYQMILRQGKPRMDIGILRLDYYFNNMYMLYGNEKDTYENKMMRANEGVYWKDMNLQNNGYTYEYFAPQILEEDGIGFRDGEIAPDGPGYRALIIYQEALPISSAKRILEWAMEGLPVVLVDGVTETIHVGKDKFHEKAAIMTISNDGKDRELEAVIKELEGLGNVARVADQSRTREALAALGILPRVSFLEENKNLLTCMREDEDTDYVFVYHYMYTQTEAFSAKLKIKGSGKPYIIDCWNGTEAEAAVYGQADGYTTVEVTLMPGEAAMVSLHKDEADAVHAIAVDRADAVHVVAVNRADADASETDVSDAAGIKVRNFGGLRMENNRFSLAAFESGIYKVVFSSGTFLEKEIGVPDNIVLEEWDLEVEDWNEGDKVTITEDRGLGNITEEVYYETKKTRIPVGKTALKPWKDIPEVGPEVSGVGYYTTTVNLPADWAAHNGAVLKIGSTNGNSAAVYVNGQKAPAVDFNCRMVDISPLLKPGENRIQVEVSSTLNNRLIARNYYAEKANPMSMPGSEMFGMDDEAVKEAMAGLLAGFPTAEVQDYGMTGKVELITCTVLTVGTYLFGTHLVPDTIKKV</sequence>
<evidence type="ECO:0000313" key="2">
    <source>
        <dbReference type="Proteomes" id="UP000199315"/>
    </source>
</evidence>
<dbReference type="Gene3D" id="2.60.120.260">
    <property type="entry name" value="Galactose-binding domain-like"/>
    <property type="match status" value="1"/>
</dbReference>
<keyword evidence="2" id="KW-1185">Reference proteome</keyword>
<organism evidence="1 2">
    <name type="scientific">Anaerobium acetethylicum</name>
    <dbReference type="NCBI Taxonomy" id="1619234"/>
    <lineage>
        <taxon>Bacteria</taxon>
        <taxon>Bacillati</taxon>
        <taxon>Bacillota</taxon>
        <taxon>Clostridia</taxon>
        <taxon>Lachnospirales</taxon>
        <taxon>Lachnospiraceae</taxon>
        <taxon>Anaerobium</taxon>
    </lineage>
</organism>
<protein>
    <submittedName>
        <fullName evidence="1">Alpha-L-rhamnosidase</fullName>
    </submittedName>
</protein>
<gene>
    <name evidence="1" type="ORF">SAMN05421730_101233</name>
</gene>
<accession>A0A1D3TU86</accession>